<dbReference type="GO" id="GO:0006412">
    <property type="term" value="P:translation"/>
    <property type="evidence" value="ECO:0007669"/>
    <property type="project" value="InterPro"/>
</dbReference>
<dbReference type="EMBL" id="JABSTR010000001">
    <property type="protein sequence ID" value="KAH9361686.1"/>
    <property type="molecule type" value="Genomic_DNA"/>
</dbReference>
<gene>
    <name evidence="6" type="ORF">HPB48_005161</name>
</gene>
<accession>A0A9J6F7B8</accession>
<evidence type="ECO:0000256" key="1">
    <source>
        <dbReference type="ARBA" id="ARBA00009875"/>
    </source>
</evidence>
<sequence>MLRLVPLKPTFLSMSTKCTTSELPSLTTPSCEQRKICLYISKTPGGKLVYLYLKKPGSVPKCGDCKLKLRGITPARPRELSALSKRHKTVTRTYGGSRCGKCVRNRIIRAFLIEEQKIVAKVLKAKQSEEPKKVSKK</sequence>
<evidence type="ECO:0000256" key="4">
    <source>
        <dbReference type="ARBA" id="ARBA00035227"/>
    </source>
</evidence>
<dbReference type="OMA" id="APHCAET"/>
<dbReference type="PRINTS" id="PR01250">
    <property type="entry name" value="RIBOSOMALL34"/>
</dbReference>
<evidence type="ECO:0000313" key="7">
    <source>
        <dbReference type="Proteomes" id="UP000821853"/>
    </source>
</evidence>
<comment type="similarity">
    <text evidence="1">Belongs to the eukaryotic ribosomal protein eL34 family.</text>
</comment>
<dbReference type="Gene3D" id="6.20.340.10">
    <property type="match status" value="1"/>
</dbReference>
<dbReference type="Proteomes" id="UP000821853">
    <property type="component" value="Chromosome 1"/>
</dbReference>
<dbReference type="AlphaFoldDB" id="A0A9J6F7B8"/>
<organism evidence="6 7">
    <name type="scientific">Haemaphysalis longicornis</name>
    <name type="common">Bush tick</name>
    <dbReference type="NCBI Taxonomy" id="44386"/>
    <lineage>
        <taxon>Eukaryota</taxon>
        <taxon>Metazoa</taxon>
        <taxon>Ecdysozoa</taxon>
        <taxon>Arthropoda</taxon>
        <taxon>Chelicerata</taxon>
        <taxon>Arachnida</taxon>
        <taxon>Acari</taxon>
        <taxon>Parasitiformes</taxon>
        <taxon>Ixodida</taxon>
        <taxon>Ixodoidea</taxon>
        <taxon>Ixodidae</taxon>
        <taxon>Haemaphysalinae</taxon>
        <taxon>Haemaphysalis</taxon>
    </lineage>
</organism>
<comment type="caution">
    <text evidence="6">The sequence shown here is derived from an EMBL/GenBank/DDBJ whole genome shotgun (WGS) entry which is preliminary data.</text>
</comment>
<dbReference type="Pfam" id="PF01199">
    <property type="entry name" value="Ribosomal_L34e"/>
    <property type="match status" value="1"/>
</dbReference>
<dbReference type="PANTHER" id="PTHR46595">
    <property type="entry name" value="60S RIBOSOMAL PROTEIN L34"/>
    <property type="match status" value="1"/>
</dbReference>
<dbReference type="GO" id="GO:1990904">
    <property type="term" value="C:ribonucleoprotein complex"/>
    <property type="evidence" value="ECO:0007669"/>
    <property type="project" value="UniProtKB-KW"/>
</dbReference>
<dbReference type="InterPro" id="IPR038562">
    <property type="entry name" value="Ribosomal_eL34_C_sf"/>
</dbReference>
<evidence type="ECO:0000256" key="3">
    <source>
        <dbReference type="ARBA" id="ARBA00023274"/>
    </source>
</evidence>
<evidence type="ECO:0000313" key="6">
    <source>
        <dbReference type="EMBL" id="KAH9361686.1"/>
    </source>
</evidence>
<reference evidence="6 7" key="1">
    <citation type="journal article" date="2020" name="Cell">
        <title>Large-Scale Comparative Analyses of Tick Genomes Elucidate Their Genetic Diversity and Vector Capacities.</title>
        <authorList>
            <consortium name="Tick Genome and Microbiome Consortium (TIGMIC)"/>
            <person name="Jia N."/>
            <person name="Wang J."/>
            <person name="Shi W."/>
            <person name="Du L."/>
            <person name="Sun Y."/>
            <person name="Zhan W."/>
            <person name="Jiang J.F."/>
            <person name="Wang Q."/>
            <person name="Zhang B."/>
            <person name="Ji P."/>
            <person name="Bell-Sakyi L."/>
            <person name="Cui X.M."/>
            <person name="Yuan T.T."/>
            <person name="Jiang B.G."/>
            <person name="Yang W.F."/>
            <person name="Lam T.T."/>
            <person name="Chang Q.C."/>
            <person name="Ding S.J."/>
            <person name="Wang X.J."/>
            <person name="Zhu J.G."/>
            <person name="Ruan X.D."/>
            <person name="Zhao L."/>
            <person name="Wei J.T."/>
            <person name="Ye R.Z."/>
            <person name="Que T.C."/>
            <person name="Du C.H."/>
            <person name="Zhou Y.H."/>
            <person name="Cheng J.X."/>
            <person name="Dai P.F."/>
            <person name="Guo W.B."/>
            <person name="Han X.H."/>
            <person name="Huang E.J."/>
            <person name="Li L.F."/>
            <person name="Wei W."/>
            <person name="Gao Y.C."/>
            <person name="Liu J.Z."/>
            <person name="Shao H.Z."/>
            <person name="Wang X."/>
            <person name="Wang C.C."/>
            <person name="Yang T.C."/>
            <person name="Huo Q.B."/>
            <person name="Li W."/>
            <person name="Chen H.Y."/>
            <person name="Chen S.E."/>
            <person name="Zhou L.G."/>
            <person name="Ni X.B."/>
            <person name="Tian J.H."/>
            <person name="Sheng Y."/>
            <person name="Liu T."/>
            <person name="Pan Y.S."/>
            <person name="Xia L.Y."/>
            <person name="Li J."/>
            <person name="Zhao F."/>
            <person name="Cao W.C."/>
        </authorList>
    </citation>
    <scope>NUCLEOTIDE SEQUENCE [LARGE SCALE GENOMIC DNA]</scope>
    <source>
        <strain evidence="6">HaeL-2018</strain>
    </source>
</reference>
<dbReference type="VEuPathDB" id="VectorBase:HLOH_043584"/>
<evidence type="ECO:0000256" key="2">
    <source>
        <dbReference type="ARBA" id="ARBA00022980"/>
    </source>
</evidence>
<dbReference type="OrthoDB" id="277449at2759"/>
<protein>
    <recommendedName>
        <fullName evidence="4">Large ribosomal subunit protein eL34</fullName>
    </recommendedName>
    <alternativeName>
        <fullName evidence="5">60S ribosomal protein L34</fullName>
    </alternativeName>
</protein>
<dbReference type="GO" id="GO:0005840">
    <property type="term" value="C:ribosome"/>
    <property type="evidence" value="ECO:0007669"/>
    <property type="project" value="UniProtKB-KW"/>
</dbReference>
<proteinExistence type="inferred from homology"/>
<keyword evidence="2" id="KW-0689">Ribosomal protein</keyword>
<dbReference type="InterPro" id="IPR008195">
    <property type="entry name" value="Ribosomal_eL34"/>
</dbReference>
<dbReference type="GO" id="GO:0003735">
    <property type="term" value="F:structural constituent of ribosome"/>
    <property type="evidence" value="ECO:0007669"/>
    <property type="project" value="InterPro"/>
</dbReference>
<name>A0A9J6F7B8_HAELO</name>
<keyword evidence="3" id="KW-0687">Ribonucleoprotein</keyword>
<evidence type="ECO:0000256" key="5">
    <source>
        <dbReference type="ARBA" id="ARBA00035333"/>
    </source>
</evidence>
<keyword evidence="7" id="KW-1185">Reference proteome</keyword>